<dbReference type="GeneID" id="25409470"/>
<evidence type="ECO:0000313" key="3">
    <source>
        <dbReference type="EMBL" id="KEQ75658.1"/>
    </source>
</evidence>
<dbReference type="InterPro" id="IPR021840">
    <property type="entry name" value="DUF3433"/>
</dbReference>
<dbReference type="PANTHER" id="PTHR37544:SF3">
    <property type="entry name" value="SPRAY"/>
    <property type="match status" value="1"/>
</dbReference>
<organism evidence="3 4">
    <name type="scientific">Aureobasidium namibiae CBS 147.97</name>
    <dbReference type="NCBI Taxonomy" id="1043004"/>
    <lineage>
        <taxon>Eukaryota</taxon>
        <taxon>Fungi</taxon>
        <taxon>Dikarya</taxon>
        <taxon>Ascomycota</taxon>
        <taxon>Pezizomycotina</taxon>
        <taxon>Dothideomycetes</taxon>
        <taxon>Dothideomycetidae</taxon>
        <taxon>Dothideales</taxon>
        <taxon>Saccotheciaceae</taxon>
        <taxon>Aureobasidium</taxon>
    </lineage>
</organism>
<evidence type="ECO:0000256" key="1">
    <source>
        <dbReference type="SAM" id="MobiDB-lite"/>
    </source>
</evidence>
<feature type="transmembrane region" description="Helical" evidence="2">
    <location>
        <begin position="169"/>
        <end position="188"/>
    </location>
</feature>
<reference evidence="3 4" key="1">
    <citation type="journal article" date="2014" name="BMC Genomics">
        <title>Genome sequencing of four Aureobasidium pullulans varieties: biotechnological potential, stress tolerance, and description of new species.</title>
        <authorList>
            <person name="Gostin Ar C."/>
            <person name="Ohm R.A."/>
            <person name="Kogej T."/>
            <person name="Sonjak S."/>
            <person name="Turk M."/>
            <person name="Zajc J."/>
            <person name="Zalar P."/>
            <person name="Grube M."/>
            <person name="Sun H."/>
            <person name="Han J."/>
            <person name="Sharma A."/>
            <person name="Chiniquy J."/>
            <person name="Ngan C.Y."/>
            <person name="Lipzen A."/>
            <person name="Barry K."/>
            <person name="Grigoriev I.V."/>
            <person name="Gunde-Cimerman N."/>
        </authorList>
    </citation>
    <scope>NUCLEOTIDE SEQUENCE [LARGE SCALE GENOMIC DNA]</scope>
    <source>
        <strain evidence="3 4">CBS 147.97</strain>
    </source>
</reference>
<dbReference type="OrthoDB" id="3248909at2759"/>
<accession>A0A074WRA3</accession>
<dbReference type="STRING" id="1043004.A0A074WRA3"/>
<feature type="region of interest" description="Disordered" evidence="1">
    <location>
        <begin position="1"/>
        <end position="22"/>
    </location>
</feature>
<feature type="transmembrane region" description="Helical" evidence="2">
    <location>
        <begin position="57"/>
        <end position="78"/>
    </location>
</feature>
<gene>
    <name evidence="3" type="ORF">M436DRAFT_40919</name>
</gene>
<protein>
    <submittedName>
        <fullName evidence="3">Uncharacterized protein</fullName>
    </submittedName>
</protein>
<keyword evidence="2" id="KW-1133">Transmembrane helix</keyword>
<feature type="compositionally biased region" description="Polar residues" evidence="1">
    <location>
        <begin position="1"/>
        <end position="21"/>
    </location>
</feature>
<dbReference type="EMBL" id="KL584705">
    <property type="protein sequence ID" value="KEQ75658.1"/>
    <property type="molecule type" value="Genomic_DNA"/>
</dbReference>
<dbReference type="RefSeq" id="XP_013429432.1">
    <property type="nucleotide sequence ID" value="XM_013573978.1"/>
</dbReference>
<feature type="transmembrane region" description="Helical" evidence="2">
    <location>
        <begin position="528"/>
        <end position="558"/>
    </location>
</feature>
<feature type="transmembrane region" description="Helical" evidence="2">
    <location>
        <begin position="1114"/>
        <end position="1134"/>
    </location>
</feature>
<dbReference type="PANTHER" id="PTHR37544">
    <property type="entry name" value="SPRAY-RELATED"/>
    <property type="match status" value="1"/>
</dbReference>
<feature type="transmembrane region" description="Helical" evidence="2">
    <location>
        <begin position="760"/>
        <end position="781"/>
    </location>
</feature>
<dbReference type="Pfam" id="PF11915">
    <property type="entry name" value="DUF3433"/>
    <property type="match status" value="2"/>
</dbReference>
<keyword evidence="2" id="KW-0812">Transmembrane</keyword>
<evidence type="ECO:0000313" key="4">
    <source>
        <dbReference type="Proteomes" id="UP000027730"/>
    </source>
</evidence>
<feature type="transmembrane region" description="Helical" evidence="2">
    <location>
        <begin position="652"/>
        <end position="672"/>
    </location>
</feature>
<dbReference type="AlphaFoldDB" id="A0A074WRA3"/>
<evidence type="ECO:0000256" key="2">
    <source>
        <dbReference type="SAM" id="Phobius"/>
    </source>
</evidence>
<feature type="transmembrane region" description="Helical" evidence="2">
    <location>
        <begin position="143"/>
        <end position="163"/>
    </location>
</feature>
<feature type="transmembrane region" description="Helical" evidence="2">
    <location>
        <begin position="104"/>
        <end position="122"/>
    </location>
</feature>
<dbReference type="Proteomes" id="UP000027730">
    <property type="component" value="Unassembled WGS sequence"/>
</dbReference>
<sequence>MPSIPFTNDSTRAQESNSLRSKVSEQSEELSVRTDDNKQALFTLTAKKSWKPWTHKAYFLVPTILASGALIAILQIYLERSNRDTGILFASRIIDLPLDQKFPYLYLPTIVSLLLSFAWAWLDLDVRRLQPFLELSKERGARGTDSLLLHYPFDFVALVLFAAAKRRHWPVFSASLAVVIIHWGLTPLQSSMFATRTIEKTIPIVMARSTSYLSSREQESSLTAEYAQSVYNIAWLNETLPPFMSPQGLLAPFGLLGTVGKIESSETWTASTRFYSVDLQCERDNGSLSSSNGCHYSAQNMALPPKIKDDEYYSLYVGYWYEESMDSYLLGSCPDDANQTLLVRWSRGQQRQANLALNEIATVPKEEATLWCTSSYYQQDVEATVSVPAMGVLEIVPTGPKTALPMDFFNVTDFEWGLSQGSDKNANRGTYPDVGIGGGWPSPYDRLCHEFPKLVWDPQSAYLSNMATFALGTYQRPMAEYLDAEVLKDSYQAAYRLLFARRLSNVLHPALNISTTVLGSRRYSTQTIIMVPAFVYVVETMIAFTATAAFVVFLLSLFTRNKLSFEPASIASLMALSSGDCRLIEKMSGDDCTTTEDLSTMYNDAQFGLTISRLNQGPTICFTKSDDRSSSTLFRQPSKPKLTLPMELSWTFGFWFMSLQAGLSCALVYVYVRIQTNNGLPLPSKSLFVNQLLKNYLPMVVGASFEPIFTMITSTLCMLQPYEQLRRGHEKPGRSITLNYASLPPQAVVFRALKNKHIGLAFVSLMTILANVLSVAFSGLLTESSVLISQNTDFMATHQFPLNGTSIGNESLSRNRPSYDSYYVASSNLTADTPLPPWTDGQYFYLPFEPYVPSAANITQRKAATPAVKASLHCFPMRQVTNGRDLTLKTPDGRITCDLGLWASFTSAHNNTPQAIEHVSFASSDQSEQGPEYCDLKVMAGWTRASKAPDSGPLNASWVGCMPALQVDVREVTVDLKGNVLFSTPLNSTTGIPEHVFEPDDMGVVNSVHKVLDATSLVGLSHITNPSWHNDSYPSNFINYLMAQTTNSTAFLDPVLSPPPFEEVAPLLDLLYSKLFAITLANNIDKILCPSSDTTTLTGVSMGPETRIFAQEEMLFVAVVILAVFFLVTLVLYIRRPWRILPRMPTTLASQIAFFAASHALVDLAETSGMSEKERNSYVKGLEQTYGFGRFVGTDGKPHIGIEREPLVQILTKQDLRAMRKDAVID</sequence>
<dbReference type="HOGENOM" id="CLU_007916_0_0_1"/>
<name>A0A074WRA3_9PEZI</name>
<keyword evidence="4" id="KW-1185">Reference proteome</keyword>
<keyword evidence="2" id="KW-0472">Membrane</keyword>
<proteinExistence type="predicted"/>